<evidence type="ECO:0000259" key="7">
    <source>
        <dbReference type="PROSITE" id="PS50850"/>
    </source>
</evidence>
<dbReference type="PROSITE" id="PS50850">
    <property type="entry name" value="MFS"/>
    <property type="match status" value="1"/>
</dbReference>
<name>A0A077WR02_9FUNG</name>
<evidence type="ECO:0000256" key="2">
    <source>
        <dbReference type="ARBA" id="ARBA00022448"/>
    </source>
</evidence>
<dbReference type="PANTHER" id="PTHR43791:SF36">
    <property type="entry name" value="TRANSPORTER, PUTATIVE (AFU_ORTHOLOGUE AFUA_6G08340)-RELATED"/>
    <property type="match status" value="1"/>
</dbReference>
<keyword evidence="3 6" id="KW-0812">Transmembrane</keyword>
<dbReference type="GO" id="GO:0016020">
    <property type="term" value="C:membrane"/>
    <property type="evidence" value="ECO:0007669"/>
    <property type="project" value="UniProtKB-SubCell"/>
</dbReference>
<feature type="transmembrane region" description="Helical" evidence="6">
    <location>
        <begin position="78"/>
        <end position="101"/>
    </location>
</feature>
<dbReference type="Pfam" id="PF07690">
    <property type="entry name" value="MFS_1"/>
    <property type="match status" value="1"/>
</dbReference>
<keyword evidence="5 6" id="KW-0472">Membrane</keyword>
<dbReference type="InterPro" id="IPR011701">
    <property type="entry name" value="MFS"/>
</dbReference>
<dbReference type="SUPFAM" id="SSF103473">
    <property type="entry name" value="MFS general substrate transporter"/>
    <property type="match status" value="1"/>
</dbReference>
<evidence type="ECO:0000256" key="1">
    <source>
        <dbReference type="ARBA" id="ARBA00004141"/>
    </source>
</evidence>
<evidence type="ECO:0000256" key="6">
    <source>
        <dbReference type="SAM" id="Phobius"/>
    </source>
</evidence>
<organism evidence="8">
    <name type="scientific">Lichtheimia ramosa</name>
    <dbReference type="NCBI Taxonomy" id="688394"/>
    <lineage>
        <taxon>Eukaryota</taxon>
        <taxon>Fungi</taxon>
        <taxon>Fungi incertae sedis</taxon>
        <taxon>Mucoromycota</taxon>
        <taxon>Mucoromycotina</taxon>
        <taxon>Mucoromycetes</taxon>
        <taxon>Mucorales</taxon>
        <taxon>Lichtheimiaceae</taxon>
        <taxon>Lichtheimia</taxon>
    </lineage>
</organism>
<feature type="transmembrane region" description="Helical" evidence="6">
    <location>
        <begin position="46"/>
        <end position="66"/>
    </location>
</feature>
<comment type="subcellular location">
    <subcellularLocation>
        <location evidence="1">Membrane</location>
        <topology evidence="1">Multi-pass membrane protein</topology>
    </subcellularLocation>
</comment>
<dbReference type="GO" id="GO:0022857">
    <property type="term" value="F:transmembrane transporter activity"/>
    <property type="evidence" value="ECO:0007669"/>
    <property type="project" value="InterPro"/>
</dbReference>
<keyword evidence="2" id="KW-0813">Transport</keyword>
<reference evidence="8" key="1">
    <citation type="journal article" date="2014" name="Genome Announc.">
        <title>De novo whole-genome sequence and genome annotation of Lichtheimia ramosa.</title>
        <authorList>
            <person name="Linde J."/>
            <person name="Schwartze V."/>
            <person name="Binder U."/>
            <person name="Lass-Florl C."/>
            <person name="Voigt K."/>
            <person name="Horn F."/>
        </authorList>
    </citation>
    <scope>NUCLEOTIDE SEQUENCE</scope>
    <source>
        <strain evidence="8">JMRC FSU:6197</strain>
    </source>
</reference>
<sequence length="142" mass="15739">MAFVKNHQDLLALRFCLGVAQSAIQPGITYLLGTWYVENEVAKRITFFRAALNMSSAVGGLIAGGITQTMAGRSGLRAWQWLFVIEGLIAVSVGLTGYMMVPNYPHQTTTWITEHERKATIDIQTSRDATISSISSPYKWKK</sequence>
<evidence type="ECO:0000256" key="3">
    <source>
        <dbReference type="ARBA" id="ARBA00022692"/>
    </source>
</evidence>
<evidence type="ECO:0000256" key="5">
    <source>
        <dbReference type="ARBA" id="ARBA00023136"/>
    </source>
</evidence>
<evidence type="ECO:0000256" key="4">
    <source>
        <dbReference type="ARBA" id="ARBA00022989"/>
    </source>
</evidence>
<protein>
    <recommendedName>
        <fullName evidence="7">Major facilitator superfamily (MFS) profile domain-containing protein</fullName>
    </recommendedName>
</protein>
<keyword evidence="4 6" id="KW-1133">Transmembrane helix</keyword>
<accession>A0A077WR02</accession>
<gene>
    <name evidence="8" type="ORF">LRAMOSA10477</name>
</gene>
<dbReference type="InterPro" id="IPR020846">
    <property type="entry name" value="MFS_dom"/>
</dbReference>
<dbReference type="PANTHER" id="PTHR43791">
    <property type="entry name" value="PERMEASE-RELATED"/>
    <property type="match status" value="1"/>
</dbReference>
<feature type="domain" description="Major facilitator superfamily (MFS) profile" evidence="7">
    <location>
        <begin position="1"/>
        <end position="142"/>
    </location>
</feature>
<dbReference type="EMBL" id="LK023329">
    <property type="protein sequence ID" value="CDS09117.1"/>
    <property type="molecule type" value="Genomic_DNA"/>
</dbReference>
<dbReference type="AlphaFoldDB" id="A0A077WR02"/>
<dbReference type="OrthoDB" id="2985014at2759"/>
<dbReference type="Gene3D" id="1.20.1250.20">
    <property type="entry name" value="MFS general substrate transporter like domains"/>
    <property type="match status" value="1"/>
</dbReference>
<evidence type="ECO:0000313" key="8">
    <source>
        <dbReference type="EMBL" id="CDS09117.1"/>
    </source>
</evidence>
<proteinExistence type="predicted"/>
<dbReference type="InterPro" id="IPR036259">
    <property type="entry name" value="MFS_trans_sf"/>
</dbReference>